<dbReference type="InterPro" id="IPR014942">
    <property type="entry name" value="AbiEii"/>
</dbReference>
<accession>A0ABY8XUG5</accession>
<name>A0ABY8XUG5_9PSEU</name>
<evidence type="ECO:0000313" key="1">
    <source>
        <dbReference type="EMBL" id="WIV59126.1"/>
    </source>
</evidence>
<evidence type="ECO:0000313" key="2">
    <source>
        <dbReference type="Proteomes" id="UP001227101"/>
    </source>
</evidence>
<reference evidence="1 2" key="1">
    <citation type="submission" date="2023-06" db="EMBL/GenBank/DDBJ databases">
        <authorList>
            <person name="Oyuntsetseg B."/>
            <person name="Kim S.B."/>
        </authorList>
    </citation>
    <scope>NUCLEOTIDE SEQUENCE [LARGE SCALE GENOMIC DNA]</scope>
    <source>
        <strain evidence="1 2">2-2</strain>
    </source>
</reference>
<dbReference type="GO" id="GO:0016740">
    <property type="term" value="F:transferase activity"/>
    <property type="evidence" value="ECO:0007669"/>
    <property type="project" value="UniProtKB-KW"/>
</dbReference>
<dbReference type="RefSeq" id="WP_285456603.1">
    <property type="nucleotide sequence ID" value="NZ_CP127173.1"/>
</dbReference>
<keyword evidence="1" id="KW-0808">Transferase</keyword>
<dbReference type="Proteomes" id="UP001227101">
    <property type="component" value="Chromosome"/>
</dbReference>
<dbReference type="Pfam" id="PF08843">
    <property type="entry name" value="AbiEii"/>
    <property type="match status" value="1"/>
</dbReference>
<gene>
    <name evidence="1" type="ORF">QP939_11095</name>
</gene>
<proteinExistence type="predicted"/>
<protein>
    <submittedName>
        <fullName evidence="1">Nucleotidyl transferase AbiEii/AbiGii toxin family protein</fullName>
    </submittedName>
</protein>
<organism evidence="1 2">
    <name type="scientific">Amycolatopsis nalaikhensis</name>
    <dbReference type="NCBI Taxonomy" id="715472"/>
    <lineage>
        <taxon>Bacteria</taxon>
        <taxon>Bacillati</taxon>
        <taxon>Actinomycetota</taxon>
        <taxon>Actinomycetes</taxon>
        <taxon>Pseudonocardiales</taxon>
        <taxon>Pseudonocardiaceae</taxon>
        <taxon>Amycolatopsis</taxon>
    </lineage>
</organism>
<keyword evidence="2" id="KW-1185">Reference proteome</keyword>
<sequence>MDSQKGKARNAAKKTNRSHGELLQLHFYRRLIARVFHADHGTWMLKGGQALLVRWPSARYSTDIDLLGNQDTTDTAVDELIAAAALRLDDEIWFAHRRTFDQTHVERPTRKVTFMTMFEEAPLGYEVNVDIVVAGHHPRGTVTTTALEPAFPTDCGPWPQTRVFPVEDHVAEKICAMYELHQVRRTSSTRAKDLVDLVLIALKTDIEGARMHRILADEVERRRARHMVVDLPGTFRVPNRAWAGLYREAAQKALDLPQEMRTLGGVEAFADAFLTPLMQLTPPPGSWRPNERIWR</sequence>
<dbReference type="EMBL" id="CP127173">
    <property type="protein sequence ID" value="WIV59126.1"/>
    <property type="molecule type" value="Genomic_DNA"/>
</dbReference>